<dbReference type="Gene3D" id="3.90.420.10">
    <property type="entry name" value="Oxidoreductase, molybdopterin-binding domain"/>
    <property type="match status" value="1"/>
</dbReference>
<dbReference type="InterPro" id="IPR036374">
    <property type="entry name" value="OxRdtase_Mopterin-bd_sf"/>
</dbReference>
<proteinExistence type="predicted"/>
<comment type="caution">
    <text evidence="1">The sequence shown here is derived from an EMBL/GenBank/DDBJ whole genome shotgun (WGS) entry which is preliminary data.</text>
</comment>
<protein>
    <recommendedName>
        <fullName evidence="3">Molybdopterin-dependent oxidoreductase</fullName>
    </recommendedName>
</protein>
<sequence>MTGDLRRPRRLTAPELRAWTEHATRADFACATSGTQRHSFAGPLLYDVLRDAEPDFHPTARKDRARFLICVRGADGHRALLSWAEIDPEFSAFPVLLATSVDGVPTAPRGPQLVVPQDHCGTRFIQHVVSVHVDGGYAAAH</sequence>
<gene>
    <name evidence="1" type="ORF">DN069_02635</name>
</gene>
<evidence type="ECO:0000313" key="2">
    <source>
        <dbReference type="Proteomes" id="UP000248889"/>
    </source>
</evidence>
<evidence type="ECO:0000313" key="1">
    <source>
        <dbReference type="EMBL" id="RAG87191.1"/>
    </source>
</evidence>
<keyword evidence="2" id="KW-1185">Reference proteome</keyword>
<reference evidence="1 2" key="1">
    <citation type="submission" date="2018-06" db="EMBL/GenBank/DDBJ databases">
        <title>Streptacidiphilus pinicola sp. nov., isolated from pine grove soil.</title>
        <authorList>
            <person name="Roh S.G."/>
            <person name="Park S."/>
            <person name="Kim M.-K."/>
            <person name="Yun B.-R."/>
            <person name="Park J."/>
            <person name="Kim M.J."/>
            <person name="Kim Y.S."/>
            <person name="Kim S.B."/>
        </authorList>
    </citation>
    <scope>NUCLEOTIDE SEQUENCE [LARGE SCALE GENOMIC DNA]</scope>
    <source>
        <strain evidence="1 2">MMS16-CNU450</strain>
    </source>
</reference>
<accession>A0A2X0IUX5</accession>
<dbReference type="AlphaFoldDB" id="A0A2X0IUX5"/>
<name>A0A2X0IUX5_9ACTN</name>
<organism evidence="1 2">
    <name type="scientific">Streptacidiphilus pinicola</name>
    <dbReference type="NCBI Taxonomy" id="2219663"/>
    <lineage>
        <taxon>Bacteria</taxon>
        <taxon>Bacillati</taxon>
        <taxon>Actinomycetota</taxon>
        <taxon>Actinomycetes</taxon>
        <taxon>Kitasatosporales</taxon>
        <taxon>Streptomycetaceae</taxon>
        <taxon>Streptacidiphilus</taxon>
    </lineage>
</organism>
<dbReference type="EMBL" id="QKYN01000010">
    <property type="protein sequence ID" value="RAG87191.1"/>
    <property type="molecule type" value="Genomic_DNA"/>
</dbReference>
<dbReference type="OrthoDB" id="3577245at2"/>
<dbReference type="Proteomes" id="UP000248889">
    <property type="component" value="Unassembled WGS sequence"/>
</dbReference>
<dbReference type="SUPFAM" id="SSF56524">
    <property type="entry name" value="Oxidoreductase molybdopterin-binding domain"/>
    <property type="match status" value="1"/>
</dbReference>
<evidence type="ECO:0008006" key="3">
    <source>
        <dbReference type="Google" id="ProtNLM"/>
    </source>
</evidence>